<dbReference type="Proteomes" id="UP000190339">
    <property type="component" value="Unassembled WGS sequence"/>
</dbReference>
<proteinExistence type="predicted"/>
<evidence type="ECO:0000313" key="8">
    <source>
        <dbReference type="Proteomes" id="UP000190339"/>
    </source>
</evidence>
<evidence type="ECO:0000256" key="2">
    <source>
        <dbReference type="ARBA" id="ARBA00022723"/>
    </source>
</evidence>
<dbReference type="SUPFAM" id="SSF50952">
    <property type="entry name" value="Soluble quinoprotein glucose dehydrogenase"/>
    <property type="match status" value="1"/>
</dbReference>
<dbReference type="InterPro" id="IPR013427">
    <property type="entry name" value="Haem-bd_dom_put"/>
</dbReference>
<evidence type="ECO:0000256" key="5">
    <source>
        <dbReference type="SAM" id="SignalP"/>
    </source>
</evidence>
<dbReference type="RefSeq" id="WP_079512766.1">
    <property type="nucleotide sequence ID" value="NZ_FUYL01000006.1"/>
</dbReference>
<dbReference type="GO" id="GO:0020037">
    <property type="term" value="F:heme binding"/>
    <property type="evidence" value="ECO:0007669"/>
    <property type="project" value="InterPro"/>
</dbReference>
<dbReference type="GO" id="GO:0009055">
    <property type="term" value="F:electron transfer activity"/>
    <property type="evidence" value="ECO:0007669"/>
    <property type="project" value="InterPro"/>
</dbReference>
<evidence type="ECO:0000256" key="3">
    <source>
        <dbReference type="ARBA" id="ARBA00023004"/>
    </source>
</evidence>
<keyword evidence="8" id="KW-1185">Reference proteome</keyword>
<dbReference type="PANTHER" id="PTHR33546">
    <property type="entry name" value="LARGE, MULTIFUNCTIONAL SECRETED PROTEIN-RELATED"/>
    <property type="match status" value="1"/>
</dbReference>
<keyword evidence="3 4" id="KW-0408">Iron</keyword>
<gene>
    <name evidence="7" type="ORF">SAMN05660866_02325</name>
</gene>
<feature type="signal peptide" evidence="5">
    <location>
        <begin position="1"/>
        <end position="20"/>
    </location>
</feature>
<name>A0A1T5CJ23_9FLAO</name>
<dbReference type="InterPro" id="IPR011041">
    <property type="entry name" value="Quinoprot_gluc/sorb_DH_b-prop"/>
</dbReference>
<dbReference type="Gene3D" id="1.10.760.10">
    <property type="entry name" value="Cytochrome c-like domain"/>
    <property type="match status" value="1"/>
</dbReference>
<dbReference type="AlphaFoldDB" id="A0A1T5CJ23"/>
<keyword evidence="5" id="KW-0732">Signal</keyword>
<feature type="domain" description="Cytochrome c" evidence="6">
    <location>
        <begin position="723"/>
        <end position="861"/>
    </location>
</feature>
<dbReference type="Gene3D" id="2.120.10.30">
    <property type="entry name" value="TolB, C-terminal domain"/>
    <property type="match status" value="1"/>
</dbReference>
<evidence type="ECO:0000256" key="1">
    <source>
        <dbReference type="ARBA" id="ARBA00022617"/>
    </source>
</evidence>
<dbReference type="STRING" id="561365.SAMN05660866_02325"/>
<reference evidence="8" key="1">
    <citation type="submission" date="2017-02" db="EMBL/GenBank/DDBJ databases">
        <authorList>
            <person name="Varghese N."/>
            <person name="Submissions S."/>
        </authorList>
    </citation>
    <scope>NUCLEOTIDE SEQUENCE [LARGE SCALE GENOMIC DNA]</scope>
    <source>
        <strain evidence="8">DSM 23546</strain>
    </source>
</reference>
<keyword evidence="1 4" id="KW-0349">Heme</keyword>
<feature type="chain" id="PRO_5013001746" evidence="5">
    <location>
        <begin position="21"/>
        <end position="868"/>
    </location>
</feature>
<evidence type="ECO:0000256" key="4">
    <source>
        <dbReference type="PROSITE-ProRule" id="PRU00433"/>
    </source>
</evidence>
<dbReference type="Pfam" id="PF00034">
    <property type="entry name" value="Cytochrom_C"/>
    <property type="match status" value="1"/>
</dbReference>
<accession>A0A1T5CJ23</accession>
<evidence type="ECO:0000259" key="6">
    <source>
        <dbReference type="PROSITE" id="PS51007"/>
    </source>
</evidence>
<dbReference type="GO" id="GO:0046872">
    <property type="term" value="F:metal ion binding"/>
    <property type="evidence" value="ECO:0007669"/>
    <property type="project" value="UniProtKB-KW"/>
</dbReference>
<dbReference type="PROSITE" id="PS51007">
    <property type="entry name" value="CYTC"/>
    <property type="match status" value="1"/>
</dbReference>
<sequence length="868" mass="96825">MKRITLLLLSIISVLFYSCNQDSDNETPIIEKVTIDDITLPRGFVISKLYEPTDNEQGSWVSIAKDDKGNFYASDQYGSIYKSRLTKSGEKDVLEVQKLDVNVGLAQGLLYHNNELFALVNSNDDKIQSGLYKIIDSNGDGELDSVKTLKTVNGNGEHGPHNIVLAPDGQSMFMVFGNHTDIPSDVHGRVPEVWDEDNLLPVIKDPSGHANSRKAPGGWVAQTDFEGKNWTLVTVGTRNTFDIAFNRDNELFGFDSDMEYDLGMPWYRPIRLNHMTSGADFGWRTGTGKFKDFYPDNLSGIANLGQGSPTGLLDGRGLKFPAYYQKGLYLSDWSYGTMYHAKLTPNGSSFDAEVTEFISGVPLPITNGVVGDDGAFYFLTGGRRLESALYRVTYEGDLPSEALELKERSKGKKQRRLRQELEALHVAPSADKVSFIVKNLDHDDRAIRFSARVALEHLDYKHWKDEIKNDNSAEATVGLSLAIARHGDDATRIEALNALVEMDWQSLEESKKLDFIRGIDLLLLRMEGSLPNDLQGKIKEIFLPAYLASSEAVNMELCKILSFLQVEEIVELTLHEMETNTSTEGMKEIYLSGDISNRSEQYGKDVENMLANMPNQRNISYAMSLSYLQKGWSTSTRERYFKWFGDALQKAGGKQYLNFIRAIQKTALENVPEKEQDYLSELTEIAAARRPDYMKDVKQPQGPGIDWTVELLMSAYEKNFENANFENGKNMFKASLCISCHSMNGEGGSTGPELTTIGSRFTVGAIGEAIINPSGTIGDRYQYSNYHMKNGSVITGIEVDEDDENIEVSISAFAAGVTTKVRKDRLESVELSKVSPMPAGLANRLNEQEITDLIAYMLSGGNKNKMKK</sequence>
<dbReference type="InterPro" id="IPR036909">
    <property type="entry name" value="Cyt_c-like_dom_sf"/>
</dbReference>
<keyword evidence="2 4" id="KW-0479">Metal-binding</keyword>
<dbReference type="PANTHER" id="PTHR33546:SF1">
    <property type="entry name" value="LARGE, MULTIFUNCTIONAL SECRETED PROTEIN"/>
    <property type="match status" value="1"/>
</dbReference>
<dbReference type="EMBL" id="FUYL01000006">
    <property type="protein sequence ID" value="SKB59346.1"/>
    <property type="molecule type" value="Genomic_DNA"/>
</dbReference>
<evidence type="ECO:0000313" key="7">
    <source>
        <dbReference type="EMBL" id="SKB59346.1"/>
    </source>
</evidence>
<organism evidence="7 8">
    <name type="scientific">Maribacter arcticus</name>
    <dbReference type="NCBI Taxonomy" id="561365"/>
    <lineage>
        <taxon>Bacteria</taxon>
        <taxon>Pseudomonadati</taxon>
        <taxon>Bacteroidota</taxon>
        <taxon>Flavobacteriia</taxon>
        <taxon>Flavobacteriales</taxon>
        <taxon>Flavobacteriaceae</taxon>
        <taxon>Maribacter</taxon>
    </lineage>
</organism>
<dbReference type="OrthoDB" id="627427at2"/>
<dbReference type="PROSITE" id="PS51257">
    <property type="entry name" value="PROKAR_LIPOPROTEIN"/>
    <property type="match status" value="1"/>
</dbReference>
<dbReference type="InterPro" id="IPR011042">
    <property type="entry name" value="6-blade_b-propeller_TolB-like"/>
</dbReference>
<dbReference type="SUPFAM" id="SSF46626">
    <property type="entry name" value="Cytochrome c"/>
    <property type="match status" value="1"/>
</dbReference>
<protein>
    <submittedName>
        <fullName evidence="7">Putative heme-binding domain-containing protein</fullName>
    </submittedName>
</protein>
<dbReference type="InterPro" id="IPR009056">
    <property type="entry name" value="Cyt_c-like_dom"/>
</dbReference>
<dbReference type="NCBIfam" id="TIGR02603">
    <property type="entry name" value="CxxCH_TIGR02603"/>
    <property type="match status" value="1"/>
</dbReference>